<dbReference type="EMBL" id="WEGI01000001">
    <property type="protein sequence ID" value="MQY24458.1"/>
    <property type="molecule type" value="Genomic_DNA"/>
</dbReference>
<keyword evidence="3" id="KW-1185">Reference proteome</keyword>
<evidence type="ECO:0000256" key="1">
    <source>
        <dbReference type="SAM" id="Phobius"/>
    </source>
</evidence>
<comment type="caution">
    <text evidence="2">The sequence shown here is derived from an EMBL/GenBank/DDBJ whole genome shotgun (WGS) entry which is preliminary data.</text>
</comment>
<protein>
    <recommendedName>
        <fullName evidence="4">Type II secretion system protein GspF domain-containing protein</fullName>
    </recommendedName>
</protein>
<accession>A0A7K0DFJ9</accession>
<feature type="transmembrane region" description="Helical" evidence="1">
    <location>
        <begin position="6"/>
        <end position="34"/>
    </location>
</feature>
<sequence length="227" mass="22982">MPSRSLFRAVIVVVAVTAALVGIGVLIAVCLVAATVGYRIRRARGVREHDRECRALAEGLEAVIGELRVGAHPSVAVATAAADLTGTAGRALTVGAARGRLGGSVADGLCSPGTVLQAELFRIAMAWRLAEQHGLALVELLAAARADLSGRMRFRESAIAGLAGAHATALVLSGLPLLGVALGELMGAHPVGLLLGSGPGTVLLPLGIALACAGVWWTDAITGRVSR</sequence>
<feature type="transmembrane region" description="Helical" evidence="1">
    <location>
        <begin position="158"/>
        <end position="182"/>
    </location>
</feature>
<evidence type="ECO:0000313" key="3">
    <source>
        <dbReference type="Proteomes" id="UP000431401"/>
    </source>
</evidence>
<feature type="transmembrane region" description="Helical" evidence="1">
    <location>
        <begin position="202"/>
        <end position="221"/>
    </location>
</feature>
<gene>
    <name evidence="2" type="ORF">NRB56_00050</name>
</gene>
<keyword evidence="1" id="KW-0472">Membrane</keyword>
<organism evidence="2 3">
    <name type="scientific">Nocardia aurantia</name>
    <dbReference type="NCBI Taxonomy" id="2585199"/>
    <lineage>
        <taxon>Bacteria</taxon>
        <taxon>Bacillati</taxon>
        <taxon>Actinomycetota</taxon>
        <taxon>Actinomycetes</taxon>
        <taxon>Mycobacteriales</taxon>
        <taxon>Nocardiaceae</taxon>
        <taxon>Nocardia</taxon>
    </lineage>
</organism>
<evidence type="ECO:0008006" key="4">
    <source>
        <dbReference type="Google" id="ProtNLM"/>
    </source>
</evidence>
<keyword evidence="1" id="KW-1133">Transmembrane helix</keyword>
<dbReference type="Proteomes" id="UP000431401">
    <property type="component" value="Unassembled WGS sequence"/>
</dbReference>
<proteinExistence type="predicted"/>
<dbReference type="PANTHER" id="PTHR35007">
    <property type="entry name" value="INTEGRAL MEMBRANE PROTEIN-RELATED"/>
    <property type="match status" value="1"/>
</dbReference>
<reference evidence="2 3" key="1">
    <citation type="submission" date="2019-10" db="EMBL/GenBank/DDBJ databases">
        <title>Nocardia macrotermitis sp. nov. and Nocardia aurantia sp. nov., isolated from the gut of fungus growing-termite Macrotermes natalensis.</title>
        <authorList>
            <person name="Benndorf R."/>
            <person name="Schwitalla J."/>
            <person name="Martin K."/>
            <person name="De Beer W."/>
            <person name="Kaster A.-K."/>
            <person name="Vollmers J."/>
            <person name="Poulsen M."/>
            <person name="Beemelmanns C."/>
        </authorList>
    </citation>
    <scope>NUCLEOTIDE SEQUENCE [LARGE SCALE GENOMIC DNA]</scope>
    <source>
        <strain evidence="2 3">RB56</strain>
    </source>
</reference>
<evidence type="ECO:0000313" key="2">
    <source>
        <dbReference type="EMBL" id="MQY24458.1"/>
    </source>
</evidence>
<dbReference type="PANTHER" id="PTHR35007:SF4">
    <property type="entry name" value="CONSERVED TRANSMEMBRANE PROTEIN-RELATED"/>
    <property type="match status" value="1"/>
</dbReference>
<dbReference type="AlphaFoldDB" id="A0A7K0DFJ9"/>
<name>A0A7K0DFJ9_9NOCA</name>
<dbReference type="RefSeq" id="WP_319942337.1">
    <property type="nucleotide sequence ID" value="NZ_WEGI01000001.1"/>
</dbReference>
<keyword evidence="1" id="KW-0812">Transmembrane</keyword>